<evidence type="ECO:0000313" key="1">
    <source>
        <dbReference type="EMBL" id="AMY09390.1"/>
    </source>
</evidence>
<organism evidence="1 2">
    <name type="scientific">Luteitalea pratensis</name>
    <dbReference type="NCBI Taxonomy" id="1855912"/>
    <lineage>
        <taxon>Bacteria</taxon>
        <taxon>Pseudomonadati</taxon>
        <taxon>Acidobacteriota</taxon>
        <taxon>Vicinamibacteria</taxon>
        <taxon>Vicinamibacterales</taxon>
        <taxon>Vicinamibacteraceae</taxon>
        <taxon>Luteitalea</taxon>
    </lineage>
</organism>
<dbReference type="RefSeq" id="WP_110171139.1">
    <property type="nucleotide sequence ID" value="NZ_CP015136.1"/>
</dbReference>
<dbReference type="OrthoDB" id="129364at2"/>
<dbReference type="SUPFAM" id="SSF69304">
    <property type="entry name" value="Tricorn protease N-terminal domain"/>
    <property type="match status" value="1"/>
</dbReference>
<evidence type="ECO:0008006" key="3">
    <source>
        <dbReference type="Google" id="ProtNLM"/>
    </source>
</evidence>
<dbReference type="Proteomes" id="UP000076079">
    <property type="component" value="Chromosome"/>
</dbReference>
<evidence type="ECO:0000313" key="2">
    <source>
        <dbReference type="Proteomes" id="UP000076079"/>
    </source>
</evidence>
<keyword evidence="2" id="KW-1185">Reference proteome</keyword>
<gene>
    <name evidence="1" type="ORF">LuPra_02605</name>
</gene>
<sequence>MAGDRKPFPFLVTPFNETLARLQDARWIAYTSDESGLSQVYVAPFPGPGDRSMISGTGGHMPRWSGDGKQMFFLELDGTVMAVGVNGDGAAFEFQPPQRLFTSKPNWSSQYHYDVTPDGQRFLMATPPDDAGPARPITVVLNWQPTSEK</sequence>
<proteinExistence type="predicted"/>
<dbReference type="Gene3D" id="2.120.10.30">
    <property type="entry name" value="TolB, C-terminal domain"/>
    <property type="match status" value="1"/>
</dbReference>
<accession>A0A143PMI0</accession>
<name>A0A143PMI0_LUTPR</name>
<dbReference type="EMBL" id="CP015136">
    <property type="protein sequence ID" value="AMY09390.1"/>
    <property type="molecule type" value="Genomic_DNA"/>
</dbReference>
<dbReference type="KEGG" id="abac:LuPra_02605"/>
<protein>
    <recommendedName>
        <fullName evidence="3">Translocation protein TolB</fullName>
    </recommendedName>
</protein>
<dbReference type="Pfam" id="PF07676">
    <property type="entry name" value="PD40"/>
    <property type="match status" value="1"/>
</dbReference>
<reference evidence="1 2" key="1">
    <citation type="journal article" date="2016" name="Genome Announc.">
        <title>First Complete Genome Sequence of a Subdivision 6 Acidobacterium Strain.</title>
        <authorList>
            <person name="Huang S."/>
            <person name="Vieira S."/>
            <person name="Bunk B."/>
            <person name="Riedel T."/>
            <person name="Sproer C."/>
            <person name="Overmann J."/>
        </authorList>
    </citation>
    <scope>NUCLEOTIDE SEQUENCE [LARGE SCALE GENOMIC DNA]</scope>
    <source>
        <strain evidence="2">DSM 100886 HEG_-6_39</strain>
    </source>
</reference>
<reference evidence="2" key="2">
    <citation type="submission" date="2016-04" db="EMBL/GenBank/DDBJ databases">
        <title>First Complete Genome Sequence of a Subdivision 6 Acidobacterium.</title>
        <authorList>
            <person name="Huang S."/>
            <person name="Vieira S."/>
            <person name="Bunk B."/>
            <person name="Riedel T."/>
            <person name="Sproeer C."/>
            <person name="Overmann J."/>
        </authorList>
    </citation>
    <scope>NUCLEOTIDE SEQUENCE [LARGE SCALE GENOMIC DNA]</scope>
    <source>
        <strain evidence="2">DSM 100886 HEG_-6_39</strain>
    </source>
</reference>
<dbReference type="InterPro" id="IPR011659">
    <property type="entry name" value="WD40"/>
</dbReference>
<dbReference type="AlphaFoldDB" id="A0A143PMI0"/>
<dbReference type="InterPro" id="IPR011042">
    <property type="entry name" value="6-blade_b-propeller_TolB-like"/>
</dbReference>